<dbReference type="Proteomes" id="UP000653578">
    <property type="component" value="Unassembled WGS sequence"/>
</dbReference>
<dbReference type="EMBL" id="WHNY01000044">
    <property type="protein sequence ID" value="NOU65391.1"/>
    <property type="molecule type" value="Genomic_DNA"/>
</dbReference>
<evidence type="ECO:0000259" key="3">
    <source>
        <dbReference type="Pfam" id="PF02018"/>
    </source>
</evidence>
<feature type="domain" description="CBM-cenC" evidence="3">
    <location>
        <begin position="833"/>
        <end position="967"/>
    </location>
</feature>
<evidence type="ECO:0000256" key="2">
    <source>
        <dbReference type="SAM" id="SignalP"/>
    </source>
</evidence>
<evidence type="ECO:0000256" key="1">
    <source>
        <dbReference type="ARBA" id="ARBA00022801"/>
    </source>
</evidence>
<dbReference type="Gene3D" id="2.60.120.260">
    <property type="entry name" value="Galactose-binding domain-like"/>
    <property type="match status" value="3"/>
</dbReference>
<evidence type="ECO:0000313" key="5">
    <source>
        <dbReference type="Proteomes" id="UP000653578"/>
    </source>
</evidence>
<protein>
    <recommendedName>
        <fullName evidence="3">CBM-cenC domain-containing protein</fullName>
    </recommendedName>
</protein>
<comment type="caution">
    <text evidence="4">The sequence shown here is derived from an EMBL/GenBank/DDBJ whole genome shotgun (WGS) entry which is preliminary data.</text>
</comment>
<accession>A0ABX1XB35</accession>
<proteinExistence type="predicted"/>
<feature type="chain" id="PRO_5046718264" description="CBM-cenC domain-containing protein" evidence="2">
    <location>
        <begin position="38"/>
        <end position="1144"/>
    </location>
</feature>
<dbReference type="InterPro" id="IPR008979">
    <property type="entry name" value="Galactose-bd-like_sf"/>
</dbReference>
<keyword evidence="2" id="KW-0732">Signal</keyword>
<dbReference type="Gene3D" id="2.60.40.1120">
    <property type="entry name" value="Carboxypeptidase-like, regulatory domain"/>
    <property type="match status" value="1"/>
</dbReference>
<feature type="signal peptide" evidence="2">
    <location>
        <begin position="1"/>
        <end position="37"/>
    </location>
</feature>
<dbReference type="Pfam" id="PF13620">
    <property type="entry name" value="CarboxypepD_reg"/>
    <property type="match status" value="1"/>
</dbReference>
<dbReference type="SUPFAM" id="SSF49785">
    <property type="entry name" value="Galactose-binding domain-like"/>
    <property type="match status" value="2"/>
</dbReference>
<keyword evidence="5" id="KW-1185">Reference proteome</keyword>
<organism evidence="4 5">
    <name type="scientific">Paenibacillus plantarum</name>
    <dbReference type="NCBI Taxonomy" id="2654975"/>
    <lineage>
        <taxon>Bacteria</taxon>
        <taxon>Bacillati</taxon>
        <taxon>Bacillota</taxon>
        <taxon>Bacilli</taxon>
        <taxon>Bacillales</taxon>
        <taxon>Paenibacillaceae</taxon>
        <taxon>Paenibacillus</taxon>
    </lineage>
</organism>
<dbReference type="SUPFAM" id="SSF49452">
    <property type="entry name" value="Starch-binding domain-like"/>
    <property type="match status" value="1"/>
</dbReference>
<reference evidence="4 5" key="1">
    <citation type="submission" date="2019-10" db="EMBL/GenBank/DDBJ databases">
        <title>Description of Paenibacillus humi sp. nov.</title>
        <authorList>
            <person name="Carlier A."/>
            <person name="Qi S."/>
        </authorList>
    </citation>
    <scope>NUCLEOTIDE SEQUENCE [LARGE SCALE GENOMIC DNA]</scope>
    <source>
        <strain evidence="4 5">LMG 31461</strain>
    </source>
</reference>
<keyword evidence="1" id="KW-0378">Hydrolase</keyword>
<name>A0ABX1XB35_9BACL</name>
<dbReference type="InterPro" id="IPR013784">
    <property type="entry name" value="Carb-bd-like_fold"/>
</dbReference>
<dbReference type="Pfam" id="PF02018">
    <property type="entry name" value="CBM_4_9"/>
    <property type="match status" value="2"/>
</dbReference>
<feature type="domain" description="CBM-cenC" evidence="3">
    <location>
        <begin position="986"/>
        <end position="1119"/>
    </location>
</feature>
<evidence type="ECO:0000313" key="4">
    <source>
        <dbReference type="EMBL" id="NOU65391.1"/>
    </source>
</evidence>
<dbReference type="Gene3D" id="3.20.20.80">
    <property type="entry name" value="Glycosidases"/>
    <property type="match status" value="1"/>
</dbReference>
<sequence length="1144" mass="126117">MKVMLNGKRNHCFFVSICLAILLTFSIWHLTTNVAQAETATPDLEGGTVTGSVYGADSIPLNLATVQVSGTGLRAVTNAEGTYTIPKVPAGGYTLTVIKPGNVNKTSDQIEVQEGGTATISLTLAVEQLLKNGGFEAVNNGIAMDWMPIQNGWSSYLDVTSEAARTGSNGLVISTNQGNNPWVMQPIPVEEGATYNLTSWFKAIGVTGNPGYKVEFYSGIDNTLENWVTGYNSKAPVSQNDGLWHELKYEIQAPLGSKYMYVFLRLYGTGTVYYDDASVVKTINPAQLLGLETDQIFYYPDVTNGKMLAKLRPEDGIYNNKTVDVRISLEGSQSAVFQQLGLPAAAEVNVPFDPTVMDLKLPYQITVELKDAWLQPIDQLKKTIYRWPRPTTLPENGPVSVEGQPFFPVIAYHANVEDYPYLKDIGINTVQGKNTTSTASMELLLDTAHANGLKVLAPLYWDMKVKENYELTRELVTALKDHPALLGWMIMDEPVLHGIAQSELVEAYKLIRSIDLDHPTYMVEYDHGAFRSVGQATDILTTDVYPYRTNFMQPISAVGSSVRRAMASVDDVKPIWTVLQTFRLQNSEYNYLPTITQVRNMAYQSFLAGSKGLAYYSINDPGWKLKDSELWPGLVSFKEELQLIGDLNAEGTKLQESIGSSVQWGVWEHGQERYAVAINLTKQEQSTSIPINLQGYQIEPMYGDQQMKWASWENGIPVTLAPEQTLVYRIESFTASVDAAMGELQSARNSISNLDWREKSDLLIGQLQQLQQALSSTNDTINESLEEANLSLQDLDLLIEWTEQQADSTLEGNKAELLDSLNRVRSSIEPIVQVVYNGGFEKQASGAVKADGWYMATNTWDRIVAHTGLASARLDPDPANNWNVLSTAYDRSIPVIAGKKYVLSGWVKNSSLNGLVQLGIRQVDAAMGTVGSYTWGKANNNSGWTRYEVSFTALPQTKTFQVYFKADPSVDGQAWIDDVQIQKDLNLFLNPGFEQLNAGKATNWSYYSTAGTSIATTSESARSGNYGIALKSVTTAMNPVLVKQGMVVVPGKTYEVSAWIRANNLQALGFKMYADDYNGTTYLSSQAGNYVKPGPGIWTKVTFRFTAPQGANNAVVNFRLYGIGNVNGTDQIDLDDIAVIEVDN</sequence>
<dbReference type="InterPro" id="IPR003305">
    <property type="entry name" value="CenC_carb-bd"/>
</dbReference>
<dbReference type="InterPro" id="IPR017853">
    <property type="entry name" value="GH"/>
</dbReference>
<gene>
    <name evidence="4" type="ORF">GC096_15260</name>
</gene>
<dbReference type="SUPFAM" id="SSF51445">
    <property type="entry name" value="(Trans)glycosidases"/>
    <property type="match status" value="1"/>
</dbReference>